<proteinExistence type="predicted"/>
<reference evidence="2 3" key="1">
    <citation type="submission" date="2016-02" db="EMBL/GenBank/DDBJ databases">
        <title>Complete genome sequence and transcriptome regulation of the pentose utilising yeast Sugiyamaella lignohabitans.</title>
        <authorList>
            <person name="Bellasio M."/>
            <person name="Peymann A."/>
            <person name="Valli M."/>
            <person name="Sipitzky M."/>
            <person name="Graf A."/>
            <person name="Sauer M."/>
            <person name="Marx H."/>
            <person name="Mattanovich D."/>
        </authorList>
    </citation>
    <scope>NUCLEOTIDE SEQUENCE [LARGE SCALE GENOMIC DNA]</scope>
    <source>
        <strain evidence="2 3">CBS 10342</strain>
    </source>
</reference>
<feature type="region of interest" description="Disordered" evidence="1">
    <location>
        <begin position="35"/>
        <end position="63"/>
    </location>
</feature>
<dbReference type="RefSeq" id="XP_018736105.1">
    <property type="nucleotide sequence ID" value="XM_018878842.1"/>
</dbReference>
<feature type="compositionally biased region" description="Polar residues" evidence="1">
    <location>
        <begin position="35"/>
        <end position="51"/>
    </location>
</feature>
<evidence type="ECO:0000256" key="1">
    <source>
        <dbReference type="SAM" id="MobiDB-lite"/>
    </source>
</evidence>
<accession>A0A167E4G8</accession>
<dbReference type="AlphaFoldDB" id="A0A167E4G8"/>
<protein>
    <submittedName>
        <fullName evidence="2">Uncharacterized protein</fullName>
    </submittedName>
</protein>
<gene>
    <name evidence="2" type="ORF">AWJ20_1927</name>
</gene>
<organism evidence="2 3">
    <name type="scientific">Sugiyamaella lignohabitans</name>
    <dbReference type="NCBI Taxonomy" id="796027"/>
    <lineage>
        <taxon>Eukaryota</taxon>
        <taxon>Fungi</taxon>
        <taxon>Dikarya</taxon>
        <taxon>Ascomycota</taxon>
        <taxon>Saccharomycotina</taxon>
        <taxon>Dipodascomycetes</taxon>
        <taxon>Dipodascales</taxon>
        <taxon>Trichomonascaceae</taxon>
        <taxon>Sugiyamaella</taxon>
    </lineage>
</organism>
<dbReference type="EMBL" id="CP014501">
    <property type="protein sequence ID" value="ANB13628.1"/>
    <property type="molecule type" value="Genomic_DNA"/>
</dbReference>
<dbReference type="OrthoDB" id="276422at2759"/>
<evidence type="ECO:0000313" key="3">
    <source>
        <dbReference type="Proteomes" id="UP000189580"/>
    </source>
</evidence>
<sequence length="244" mass="26793">MRSLVKNNASLGQFRAARLESRILASTHRRQTVYSVATETGTTHQSRSIPPTSLLESSVKSSSSGSTLLNWRLQQKQNDTGGVKFEGETSWSSPNDLISRNSFAKNHIHLWTLLEACIESGNMTRAESVLIGLSEIANSSDVTLAVNNYLNKLVQLNAGNSSVGLQWIKKIRNKISKFEPNTVTDAIILKSIYSSHDTDKLREFVVSKRGTLGEILSHVEVLGLGAMVNIVKVSIVFEGRPDVV</sequence>
<dbReference type="Proteomes" id="UP000189580">
    <property type="component" value="Chromosome a"/>
</dbReference>
<dbReference type="KEGG" id="slb:AWJ20_1927"/>
<keyword evidence="3" id="KW-1185">Reference proteome</keyword>
<evidence type="ECO:0000313" key="2">
    <source>
        <dbReference type="EMBL" id="ANB13628.1"/>
    </source>
</evidence>
<feature type="compositionally biased region" description="Low complexity" evidence="1">
    <location>
        <begin position="53"/>
        <end position="63"/>
    </location>
</feature>
<dbReference type="GeneID" id="30033782"/>
<name>A0A167E4G8_9ASCO</name>